<sequence length="83" mass="9538">MGCVSSQQKTAKSSIRLNRKFIELKSLDSKKLYFIKTPELEKNKDEGTQIGIDLEATFMNKVIINKEHHNSMHSQKFQIIGTI</sequence>
<dbReference type="Proteomes" id="UP001162131">
    <property type="component" value="Unassembled WGS sequence"/>
</dbReference>
<evidence type="ECO:0000313" key="1">
    <source>
        <dbReference type="EMBL" id="CAG9318421.1"/>
    </source>
</evidence>
<organism evidence="1 2">
    <name type="scientific">Blepharisma stoltei</name>
    <dbReference type="NCBI Taxonomy" id="1481888"/>
    <lineage>
        <taxon>Eukaryota</taxon>
        <taxon>Sar</taxon>
        <taxon>Alveolata</taxon>
        <taxon>Ciliophora</taxon>
        <taxon>Postciliodesmatophora</taxon>
        <taxon>Heterotrichea</taxon>
        <taxon>Heterotrichida</taxon>
        <taxon>Blepharismidae</taxon>
        <taxon>Blepharisma</taxon>
    </lineage>
</organism>
<comment type="caution">
    <text evidence="1">The sequence shown here is derived from an EMBL/GenBank/DDBJ whole genome shotgun (WGS) entry which is preliminary data.</text>
</comment>
<gene>
    <name evidence="1" type="ORF">BSTOLATCC_MIC20895</name>
</gene>
<reference evidence="1" key="1">
    <citation type="submission" date="2021-09" db="EMBL/GenBank/DDBJ databases">
        <authorList>
            <consortium name="AG Swart"/>
            <person name="Singh M."/>
            <person name="Singh A."/>
            <person name="Seah K."/>
            <person name="Emmerich C."/>
        </authorList>
    </citation>
    <scope>NUCLEOTIDE SEQUENCE</scope>
    <source>
        <strain evidence="1">ATCC30299</strain>
    </source>
</reference>
<keyword evidence="2" id="KW-1185">Reference proteome</keyword>
<protein>
    <submittedName>
        <fullName evidence="1">Uncharacterized protein</fullName>
    </submittedName>
</protein>
<dbReference type="AlphaFoldDB" id="A0AAU9J258"/>
<accession>A0AAU9J258</accession>
<evidence type="ECO:0000313" key="2">
    <source>
        <dbReference type="Proteomes" id="UP001162131"/>
    </source>
</evidence>
<proteinExistence type="predicted"/>
<name>A0AAU9J258_9CILI</name>
<dbReference type="EMBL" id="CAJZBQ010000020">
    <property type="protein sequence ID" value="CAG9318421.1"/>
    <property type="molecule type" value="Genomic_DNA"/>
</dbReference>